<name>Q8CKW5_YERPE</name>
<dbReference type="DNASU" id="1147669"/>
<dbReference type="HOGENOM" id="CLU_067322_1_3_6"/>
<evidence type="ECO:0000313" key="1">
    <source>
        <dbReference type="EMBL" id="AAM86274.1"/>
    </source>
</evidence>
<protein>
    <recommendedName>
        <fullName evidence="3">Transposase</fullName>
    </recommendedName>
</protein>
<dbReference type="AlphaFoldDB" id="Q8CKW5"/>
<dbReference type="KEGG" id="ypk:y2722"/>
<accession>Q8CKW5</accession>
<reference evidence="1 2" key="1">
    <citation type="journal article" date="2002" name="J. Bacteriol.">
        <title>Genome sequence of Yersinia pestis KIM.</title>
        <authorList>
            <person name="Deng W."/>
            <person name="Burland V."/>
            <person name="Plunkett G.III."/>
            <person name="Boutin A."/>
            <person name="Mayhew G.F."/>
            <person name="Liss P."/>
            <person name="Perna N.T."/>
            <person name="Rose D.J."/>
            <person name="Mau B."/>
            <person name="Zhou S."/>
            <person name="Schwartz D.C."/>
            <person name="Fetherston J.D."/>
            <person name="Lindler L.E."/>
            <person name="Brubaker R.R."/>
            <person name="Plana G.V."/>
            <person name="Straley S.C."/>
            <person name="McDonough K.A."/>
            <person name="Nilles M.L."/>
            <person name="Matson J.S."/>
            <person name="Blattner F.R."/>
            <person name="Perry R.D."/>
        </authorList>
    </citation>
    <scope>NUCLEOTIDE SEQUENCE [LARGE SCALE GENOMIC DNA]</scope>
    <source>
        <strain evidence="2">KIM10+ / Biovar Mediaevalis</strain>
    </source>
</reference>
<sequence>MPLIRKTFKRLHYPVDIIVQCVCWYLADALSLRNLEETMAERGVIVDHSTLHRTAGLYVWFRCWIKPFVDISAPWCADGEWTKPTSKLKTSGNICTAQWTLQARPSISC</sequence>
<organism evidence="1 2">
    <name type="scientific">Yersinia pestis</name>
    <dbReference type="NCBI Taxonomy" id="632"/>
    <lineage>
        <taxon>Bacteria</taxon>
        <taxon>Pseudomonadati</taxon>
        <taxon>Pseudomonadota</taxon>
        <taxon>Gammaproteobacteria</taxon>
        <taxon>Enterobacterales</taxon>
        <taxon>Yersiniaceae</taxon>
        <taxon>Yersinia</taxon>
    </lineage>
</organism>
<dbReference type="EMBL" id="AE009952">
    <property type="protein sequence ID" value="AAM86274.1"/>
    <property type="molecule type" value="Genomic_DNA"/>
</dbReference>
<gene>
    <name evidence="1" type="ordered locus">y2722</name>
</gene>
<evidence type="ECO:0000313" key="2">
    <source>
        <dbReference type="Proteomes" id="UP000002490"/>
    </source>
</evidence>
<proteinExistence type="predicted"/>
<evidence type="ECO:0008006" key="3">
    <source>
        <dbReference type="Google" id="ProtNLM"/>
    </source>
</evidence>
<dbReference type="Proteomes" id="UP000002490">
    <property type="component" value="Chromosome"/>
</dbReference>